<accession>A0A923I686</accession>
<dbReference type="Proteomes" id="UP000659630">
    <property type="component" value="Unassembled WGS sequence"/>
</dbReference>
<keyword evidence="3" id="KW-1185">Reference proteome</keyword>
<gene>
    <name evidence="2" type="ORF">H8S23_03500</name>
</gene>
<dbReference type="AlphaFoldDB" id="A0A923I686"/>
<dbReference type="EMBL" id="JACONZ010000001">
    <property type="protein sequence ID" value="MBC5580564.1"/>
    <property type="molecule type" value="Genomic_DNA"/>
</dbReference>
<proteinExistence type="predicted"/>
<name>A0A923I686_9FIRM</name>
<dbReference type="RefSeq" id="WP_186886909.1">
    <property type="nucleotide sequence ID" value="NZ_JACONZ010000001.1"/>
</dbReference>
<comment type="caution">
    <text evidence="2">The sequence shown here is derived from an EMBL/GenBank/DDBJ whole genome shotgun (WGS) entry which is preliminary data.</text>
</comment>
<dbReference type="Gene3D" id="1.20.120.1630">
    <property type="match status" value="1"/>
</dbReference>
<keyword evidence="1" id="KW-0812">Transmembrane</keyword>
<evidence type="ECO:0008006" key="4">
    <source>
        <dbReference type="Google" id="ProtNLM"/>
    </source>
</evidence>
<protein>
    <recommendedName>
        <fullName evidence="4">Isoprenylcysteine carboxylmethyltransferase family protein</fullName>
    </recommendedName>
</protein>
<feature type="transmembrane region" description="Helical" evidence="1">
    <location>
        <begin position="128"/>
        <end position="154"/>
    </location>
</feature>
<sequence>MTAPLLLGAVSFFVFALSDLFGVLRPRRGASAFFALGGVLLTASTLWLVLRRGPGALFGGLWPLRWLSLLLAAAGLALLVHTLFFALPSGGSGVAPPPDGRLPLVDTGVFALCRHPGVLWLGLSYLGLWGALGGAGLGLAFALFTALDAAYVFWQDRRVFPHSIAGYESYRARVPFLLPTARSLRACLKTGKGRG</sequence>
<keyword evidence="1" id="KW-1133">Transmembrane helix</keyword>
<feature type="transmembrane region" description="Helical" evidence="1">
    <location>
        <begin position="32"/>
        <end position="50"/>
    </location>
</feature>
<keyword evidence="1" id="KW-0472">Membrane</keyword>
<reference evidence="2" key="1">
    <citation type="submission" date="2020-08" db="EMBL/GenBank/DDBJ databases">
        <title>Genome public.</title>
        <authorList>
            <person name="Liu C."/>
            <person name="Sun Q."/>
        </authorList>
    </citation>
    <scope>NUCLEOTIDE SEQUENCE</scope>
    <source>
        <strain evidence="2">BX8</strain>
    </source>
</reference>
<evidence type="ECO:0000313" key="2">
    <source>
        <dbReference type="EMBL" id="MBC5580564.1"/>
    </source>
</evidence>
<evidence type="ECO:0000313" key="3">
    <source>
        <dbReference type="Proteomes" id="UP000659630"/>
    </source>
</evidence>
<evidence type="ECO:0000256" key="1">
    <source>
        <dbReference type="SAM" id="Phobius"/>
    </source>
</evidence>
<feature type="transmembrane region" description="Helical" evidence="1">
    <location>
        <begin position="62"/>
        <end position="87"/>
    </location>
</feature>
<organism evidence="2 3">
    <name type="scientific">Anaerofilum hominis</name>
    <dbReference type="NCBI Taxonomy" id="2763016"/>
    <lineage>
        <taxon>Bacteria</taxon>
        <taxon>Bacillati</taxon>
        <taxon>Bacillota</taxon>
        <taxon>Clostridia</taxon>
        <taxon>Eubacteriales</taxon>
        <taxon>Oscillospiraceae</taxon>
        <taxon>Anaerofilum</taxon>
    </lineage>
</organism>